<comment type="caution">
    <text evidence="2">The sequence shown here is derived from an EMBL/GenBank/DDBJ whole genome shotgun (WGS) entry which is preliminary data.</text>
</comment>
<feature type="domain" description="Glycosyltransferase 2-like" evidence="1">
    <location>
        <begin position="6"/>
        <end position="132"/>
    </location>
</feature>
<gene>
    <name evidence="2" type="ORF">BXY82_1543</name>
</gene>
<organism evidence="2 3">
    <name type="scientific">Gelidibacter sediminis</name>
    <dbReference type="NCBI Taxonomy" id="1608710"/>
    <lineage>
        <taxon>Bacteria</taxon>
        <taxon>Pseudomonadati</taxon>
        <taxon>Bacteroidota</taxon>
        <taxon>Flavobacteriia</taxon>
        <taxon>Flavobacteriales</taxon>
        <taxon>Flavobacteriaceae</taxon>
        <taxon>Gelidibacter</taxon>
    </lineage>
</organism>
<dbReference type="InterPro" id="IPR050834">
    <property type="entry name" value="Glycosyltransf_2"/>
</dbReference>
<dbReference type="Proteomes" id="UP000294689">
    <property type="component" value="Unassembled WGS sequence"/>
</dbReference>
<dbReference type="EMBL" id="SOBW01000008">
    <property type="protein sequence ID" value="TDU39517.1"/>
    <property type="molecule type" value="Genomic_DNA"/>
</dbReference>
<dbReference type="AlphaFoldDB" id="A0A4R7PX43"/>
<name>A0A4R7PX43_9FLAO</name>
<sequence length="311" mass="35744">MTPYFSIIIPLYNKETHIKSTIQSVLDQTFQDFEVIVVNDGSRDGSKSVLASFSDDKIYYYEQENQGVSASRNLAISKAKSNYIALLDADDLWEPTYLETIYQLIQSFPEYYVFATSVLIETPNDVIPSIYSIDNLKDNDVCVLDYFESSTINSLLTSSSVVLHKSVFEKIGIYNTSIKNGEDTDLWIRIGIHYQIVFKNQALVTYRFQEQSLSNNATRLIDKPALDNYAQLETTNRGLKKFLDLNRFSMAMLAKLENDSLSFEYFEKAIDYANLNKKQQFLLKQPAFSIKLFHKFKGLLQYLGIHLSAFK</sequence>
<dbReference type="CDD" id="cd00761">
    <property type="entry name" value="Glyco_tranf_GTA_type"/>
    <property type="match status" value="1"/>
</dbReference>
<dbReference type="RefSeq" id="WP_133757593.1">
    <property type="nucleotide sequence ID" value="NZ_SOBW01000008.1"/>
</dbReference>
<dbReference type="InterPro" id="IPR001173">
    <property type="entry name" value="Glyco_trans_2-like"/>
</dbReference>
<evidence type="ECO:0000313" key="3">
    <source>
        <dbReference type="Proteomes" id="UP000294689"/>
    </source>
</evidence>
<evidence type="ECO:0000259" key="1">
    <source>
        <dbReference type="Pfam" id="PF00535"/>
    </source>
</evidence>
<accession>A0A4R7PX43</accession>
<dbReference type="GO" id="GO:0016740">
    <property type="term" value="F:transferase activity"/>
    <property type="evidence" value="ECO:0007669"/>
    <property type="project" value="UniProtKB-KW"/>
</dbReference>
<dbReference type="PANTHER" id="PTHR43685">
    <property type="entry name" value="GLYCOSYLTRANSFERASE"/>
    <property type="match status" value="1"/>
</dbReference>
<keyword evidence="2" id="KW-0808">Transferase</keyword>
<dbReference type="PANTHER" id="PTHR43685:SF2">
    <property type="entry name" value="GLYCOSYLTRANSFERASE 2-LIKE DOMAIN-CONTAINING PROTEIN"/>
    <property type="match status" value="1"/>
</dbReference>
<dbReference type="Pfam" id="PF00535">
    <property type="entry name" value="Glycos_transf_2"/>
    <property type="match status" value="1"/>
</dbReference>
<dbReference type="SUPFAM" id="SSF53448">
    <property type="entry name" value="Nucleotide-diphospho-sugar transferases"/>
    <property type="match status" value="1"/>
</dbReference>
<evidence type="ECO:0000313" key="2">
    <source>
        <dbReference type="EMBL" id="TDU39517.1"/>
    </source>
</evidence>
<keyword evidence="3" id="KW-1185">Reference proteome</keyword>
<dbReference type="InterPro" id="IPR029044">
    <property type="entry name" value="Nucleotide-diphossugar_trans"/>
</dbReference>
<dbReference type="Gene3D" id="3.90.550.10">
    <property type="entry name" value="Spore Coat Polysaccharide Biosynthesis Protein SpsA, Chain A"/>
    <property type="match status" value="1"/>
</dbReference>
<protein>
    <submittedName>
        <fullName evidence="2">Glycosyl transferase family 2</fullName>
    </submittedName>
</protein>
<reference evidence="2 3" key="1">
    <citation type="submission" date="2019-03" db="EMBL/GenBank/DDBJ databases">
        <title>Genomic Encyclopedia of Archaeal and Bacterial Type Strains, Phase II (KMG-II): from individual species to whole genera.</title>
        <authorList>
            <person name="Goeker M."/>
        </authorList>
    </citation>
    <scope>NUCLEOTIDE SEQUENCE [LARGE SCALE GENOMIC DNA]</scope>
    <source>
        <strain evidence="2 3">DSM 28135</strain>
    </source>
</reference>
<dbReference type="OrthoDB" id="6307329at2"/>
<proteinExistence type="predicted"/>